<evidence type="ECO:0000313" key="11">
    <source>
        <dbReference type="Proteomes" id="UP000034831"/>
    </source>
</evidence>
<dbReference type="SUPFAM" id="SSF51161">
    <property type="entry name" value="Trimeric LpxA-like enzymes"/>
    <property type="match status" value="1"/>
</dbReference>
<dbReference type="GO" id="GO:0019134">
    <property type="term" value="F:glucosamine-1-phosphate N-acetyltransferase activity"/>
    <property type="evidence" value="ECO:0007669"/>
    <property type="project" value="UniProtKB-EC"/>
</dbReference>
<organism evidence="10 11">
    <name type="scientific">Candidatus Woesebacteria bacterium GW2011_GWF2_46_8</name>
    <dbReference type="NCBI Taxonomy" id="1618604"/>
    <lineage>
        <taxon>Bacteria</taxon>
        <taxon>Candidatus Woeseibacteriota</taxon>
    </lineage>
</organism>
<keyword evidence="6" id="KW-0012">Acyltransferase</keyword>
<comment type="catalytic activity">
    <reaction evidence="7">
        <text>alpha-D-glucosamine 1-phosphate + acetyl-CoA = N-acetyl-alpha-D-glucosamine 1-phosphate + CoA + H(+)</text>
        <dbReference type="Rhea" id="RHEA:13725"/>
        <dbReference type="ChEBI" id="CHEBI:15378"/>
        <dbReference type="ChEBI" id="CHEBI:57287"/>
        <dbReference type="ChEBI" id="CHEBI:57288"/>
        <dbReference type="ChEBI" id="CHEBI:57776"/>
        <dbReference type="ChEBI" id="CHEBI:58516"/>
        <dbReference type="EC" id="2.3.1.157"/>
    </reaction>
</comment>
<dbReference type="Proteomes" id="UP000034831">
    <property type="component" value="Unassembled WGS sequence"/>
</dbReference>
<evidence type="ECO:0000256" key="8">
    <source>
        <dbReference type="ARBA" id="ARBA00048493"/>
    </source>
</evidence>
<evidence type="ECO:0000313" key="10">
    <source>
        <dbReference type="EMBL" id="KKU48439.1"/>
    </source>
</evidence>
<dbReference type="Gene3D" id="3.90.550.10">
    <property type="entry name" value="Spore Coat Polysaccharide Biosynthesis Protein SpsA, Chain A"/>
    <property type="match status" value="1"/>
</dbReference>
<dbReference type="PANTHER" id="PTHR43584">
    <property type="entry name" value="NUCLEOTIDYL TRANSFERASE"/>
    <property type="match status" value="1"/>
</dbReference>
<dbReference type="PANTHER" id="PTHR43584:SF8">
    <property type="entry name" value="N-ACETYLMURAMATE ALPHA-1-PHOSPHATE URIDYLYLTRANSFERASE"/>
    <property type="match status" value="1"/>
</dbReference>
<dbReference type="Gene3D" id="2.160.10.10">
    <property type="entry name" value="Hexapeptide repeat proteins"/>
    <property type="match status" value="1"/>
</dbReference>
<dbReference type="GO" id="GO:0003977">
    <property type="term" value="F:UDP-N-acetylglucosamine diphosphorylase activity"/>
    <property type="evidence" value="ECO:0007669"/>
    <property type="project" value="UniProtKB-EC"/>
</dbReference>
<keyword evidence="5" id="KW-0511">Multifunctional enzyme</keyword>
<reference evidence="10 11" key="1">
    <citation type="journal article" date="2015" name="Nature">
        <title>rRNA introns, odd ribosomes, and small enigmatic genomes across a large radiation of phyla.</title>
        <authorList>
            <person name="Brown C.T."/>
            <person name="Hug L.A."/>
            <person name="Thomas B.C."/>
            <person name="Sharon I."/>
            <person name="Castelle C.J."/>
            <person name="Singh A."/>
            <person name="Wilkins M.J."/>
            <person name="Williams K.H."/>
            <person name="Banfield J.F."/>
        </authorList>
    </citation>
    <scope>NUCLEOTIDE SEQUENCE [LARGE SCALE GENOMIC DNA]</scope>
</reference>
<evidence type="ECO:0000256" key="7">
    <source>
        <dbReference type="ARBA" id="ARBA00048247"/>
    </source>
</evidence>
<dbReference type="AlphaFoldDB" id="A0A0G1QU67"/>
<dbReference type="EMBL" id="LCNC01000015">
    <property type="protein sequence ID" value="KKU48439.1"/>
    <property type="molecule type" value="Genomic_DNA"/>
</dbReference>
<evidence type="ECO:0000256" key="6">
    <source>
        <dbReference type="ARBA" id="ARBA00023315"/>
    </source>
</evidence>
<name>A0A0G1QU67_9BACT</name>
<keyword evidence="4" id="KW-0548">Nucleotidyltransferase</keyword>
<comment type="pathway">
    <text evidence="2">Nucleotide-sugar biosynthesis; UDP-N-acetyl-alpha-D-glucosamine biosynthesis; UDP-N-acetyl-alpha-D-glucosamine from N-acetyl-alpha-D-glucosamine 1-phosphate: step 1/1.</text>
</comment>
<comment type="caution">
    <text evidence="10">The sequence shown here is derived from an EMBL/GenBank/DDBJ whole genome shotgun (WGS) entry which is preliminary data.</text>
</comment>
<evidence type="ECO:0000256" key="3">
    <source>
        <dbReference type="ARBA" id="ARBA00022679"/>
    </source>
</evidence>
<feature type="domain" description="Nucleotidyl transferase" evidence="9">
    <location>
        <begin position="12"/>
        <end position="192"/>
    </location>
</feature>
<evidence type="ECO:0000256" key="4">
    <source>
        <dbReference type="ARBA" id="ARBA00022695"/>
    </source>
</evidence>
<dbReference type="Pfam" id="PF00483">
    <property type="entry name" value="NTP_transferase"/>
    <property type="match status" value="1"/>
</dbReference>
<evidence type="ECO:0000256" key="5">
    <source>
        <dbReference type="ARBA" id="ARBA00023268"/>
    </source>
</evidence>
<evidence type="ECO:0000259" key="9">
    <source>
        <dbReference type="Pfam" id="PF00483"/>
    </source>
</evidence>
<dbReference type="InterPro" id="IPR029044">
    <property type="entry name" value="Nucleotide-diphossugar_trans"/>
</dbReference>
<dbReference type="InterPro" id="IPR011004">
    <property type="entry name" value="Trimer_LpxA-like_sf"/>
</dbReference>
<evidence type="ECO:0000256" key="2">
    <source>
        <dbReference type="ARBA" id="ARBA00005208"/>
    </source>
</evidence>
<dbReference type="InterPro" id="IPR005835">
    <property type="entry name" value="NTP_transferase_dom"/>
</dbReference>
<dbReference type="SUPFAM" id="SSF53448">
    <property type="entry name" value="Nucleotide-diphospho-sugar transferases"/>
    <property type="match status" value="1"/>
</dbReference>
<sequence length="407" mass="44569">MTTGIKQVPEQAVILAGGESSRFVPFQRNRHKTTFLLFGEPMIVQTLRALKSVGVKKVEIVRSPNDEVIKEVVGAAKLSLKVNFHTQKEPLGTGDALLTAKGVLEERFLMVSGQQVNVADHLNLLSGKENGVVLFSQKTDEPQKYGMLALNGNRVTRAVEKPKDARGLSDQRIMGIYVFTRDFIDFMATFKITDYLLVEALDAYTKENEVVAVETPYPAISLKYAWDLFKVLDYRFSLLPSKPQIKKGAKVAKSAVLKGTVVVEKGAVVEDYAVIEGPCYIGKKTIVGTFCKVRPGTVLEEDVVLQNAVEIKHSIVGKGTHLHSGYLGDSIVGEDVRIGAGFISGNRRLDRGNIRVMVKGELVDTKSTFFGTLIGDRARIGIHCGTNPGVIILPETHILPGTVVSYK</sequence>
<keyword evidence="3" id="KW-0808">Transferase</keyword>
<comment type="pathway">
    <text evidence="1">Nucleotide-sugar biosynthesis; UDP-N-acetyl-alpha-D-glucosamine biosynthesis; N-acetyl-alpha-D-glucosamine 1-phosphate from alpha-D-glucosamine 6-phosphate (route II): step 2/2.</text>
</comment>
<proteinExistence type="predicted"/>
<gene>
    <name evidence="10" type="ORF">UX67_C0015G0016</name>
</gene>
<dbReference type="InterPro" id="IPR050065">
    <property type="entry name" value="GlmU-like"/>
</dbReference>
<accession>A0A0G1QU67</accession>
<evidence type="ECO:0000256" key="1">
    <source>
        <dbReference type="ARBA" id="ARBA00005166"/>
    </source>
</evidence>
<protein>
    <submittedName>
        <fullName evidence="10">Bifunctional protein GlmU</fullName>
    </submittedName>
</protein>
<comment type="catalytic activity">
    <reaction evidence="8">
        <text>N-acetyl-alpha-D-glucosamine 1-phosphate + UTP + H(+) = UDP-N-acetyl-alpha-D-glucosamine + diphosphate</text>
        <dbReference type="Rhea" id="RHEA:13509"/>
        <dbReference type="ChEBI" id="CHEBI:15378"/>
        <dbReference type="ChEBI" id="CHEBI:33019"/>
        <dbReference type="ChEBI" id="CHEBI:46398"/>
        <dbReference type="ChEBI" id="CHEBI:57705"/>
        <dbReference type="ChEBI" id="CHEBI:57776"/>
        <dbReference type="EC" id="2.7.7.23"/>
    </reaction>
</comment>